<dbReference type="InterPro" id="IPR048493">
    <property type="entry name" value="DUF1980_N"/>
</dbReference>
<dbReference type="RefSeq" id="WP_256312828.1">
    <property type="nucleotide sequence ID" value="NZ_JANGAC010000020.1"/>
</dbReference>
<dbReference type="InterPro" id="IPR015402">
    <property type="entry name" value="DUF1980"/>
</dbReference>
<feature type="transmembrane region" description="Helical" evidence="1">
    <location>
        <begin position="12"/>
        <end position="32"/>
    </location>
</feature>
<dbReference type="Pfam" id="PF09323">
    <property type="entry name" value="DUF1980"/>
    <property type="match status" value="1"/>
</dbReference>
<sequence>MKLRRFHRINIDIFLRLVFLLGFTVFYLMTIKKNTVTNYVHPRIIPYIGFAIISFIFIMLFMVKELFKARRKNTKIGRYIIFLFPVLTAFIFPPKTMISESAKLNKITSKNIVESKTDSEKETEGSISSEIFDIYSDILDDEGNTLSLEDGRIILDEDNFIKWIDEIYINVDKYEGKTIELTGFVFRNNEFKQSEFVMGRLMMVCCAADTQVIGFLCNYDKASELEEGSWNKISGILKSIEDNEEKIPLIEIESIEEANRPENEFIYPY</sequence>
<evidence type="ECO:0000259" key="2">
    <source>
        <dbReference type="Pfam" id="PF09323"/>
    </source>
</evidence>
<evidence type="ECO:0000256" key="1">
    <source>
        <dbReference type="SAM" id="Phobius"/>
    </source>
</evidence>
<comment type="caution">
    <text evidence="4">The sequence shown here is derived from an EMBL/GenBank/DDBJ whole genome shotgun (WGS) entry which is preliminary data.</text>
</comment>
<keyword evidence="1" id="KW-0812">Transmembrane</keyword>
<dbReference type="Proteomes" id="UP001524478">
    <property type="component" value="Unassembled WGS sequence"/>
</dbReference>
<protein>
    <submittedName>
        <fullName evidence="4">TIGR03943 family protein</fullName>
    </submittedName>
</protein>
<evidence type="ECO:0000259" key="3">
    <source>
        <dbReference type="Pfam" id="PF21537"/>
    </source>
</evidence>
<name>A0ABT1SFS3_9FIRM</name>
<reference evidence="4 5" key="1">
    <citation type="submission" date="2022-06" db="EMBL/GenBank/DDBJ databases">
        <title>Isolation of gut microbiota from human fecal samples.</title>
        <authorList>
            <person name="Pamer E.G."/>
            <person name="Barat B."/>
            <person name="Waligurski E."/>
            <person name="Medina S."/>
            <person name="Paddock L."/>
            <person name="Mostad J."/>
        </authorList>
    </citation>
    <scope>NUCLEOTIDE SEQUENCE [LARGE SCALE GENOMIC DNA]</scope>
    <source>
        <strain evidence="4 5">DFI.7.95</strain>
    </source>
</reference>
<accession>A0ABT1SFS3</accession>
<gene>
    <name evidence="4" type="ORF">NE686_19705</name>
</gene>
<dbReference type="InterPro" id="IPR048447">
    <property type="entry name" value="DUF1980_C"/>
</dbReference>
<organism evidence="4 5">
    <name type="scientific">Tissierella carlieri</name>
    <dbReference type="NCBI Taxonomy" id="689904"/>
    <lineage>
        <taxon>Bacteria</taxon>
        <taxon>Bacillati</taxon>
        <taxon>Bacillota</taxon>
        <taxon>Tissierellia</taxon>
        <taxon>Tissierellales</taxon>
        <taxon>Tissierellaceae</taxon>
        <taxon>Tissierella</taxon>
    </lineage>
</organism>
<feature type="transmembrane region" description="Helical" evidence="1">
    <location>
        <begin position="76"/>
        <end position="93"/>
    </location>
</feature>
<keyword evidence="5" id="KW-1185">Reference proteome</keyword>
<dbReference type="InterPro" id="IPR052955">
    <property type="entry name" value="UPF0703_membrane_permease"/>
</dbReference>
<keyword evidence="1" id="KW-1133">Transmembrane helix</keyword>
<keyword evidence="1" id="KW-0472">Membrane</keyword>
<dbReference type="PANTHER" id="PTHR40047:SF1">
    <property type="entry name" value="UPF0703 PROTEIN YCGQ"/>
    <property type="match status" value="1"/>
</dbReference>
<proteinExistence type="predicted"/>
<evidence type="ECO:0000313" key="5">
    <source>
        <dbReference type="Proteomes" id="UP001524478"/>
    </source>
</evidence>
<feature type="transmembrane region" description="Helical" evidence="1">
    <location>
        <begin position="44"/>
        <end position="64"/>
    </location>
</feature>
<evidence type="ECO:0000313" key="4">
    <source>
        <dbReference type="EMBL" id="MCQ4925339.1"/>
    </source>
</evidence>
<dbReference type="Pfam" id="PF21537">
    <property type="entry name" value="DUF1980_C"/>
    <property type="match status" value="1"/>
</dbReference>
<feature type="domain" description="DUF1980" evidence="2">
    <location>
        <begin position="15"/>
        <end position="106"/>
    </location>
</feature>
<dbReference type="PANTHER" id="PTHR40047">
    <property type="entry name" value="UPF0703 PROTEIN YCGQ"/>
    <property type="match status" value="1"/>
</dbReference>
<feature type="domain" description="DUF1980" evidence="3">
    <location>
        <begin position="148"/>
        <end position="268"/>
    </location>
</feature>
<dbReference type="NCBIfam" id="TIGR03943">
    <property type="entry name" value="TIGR03943 family putative permease subunit"/>
    <property type="match status" value="1"/>
</dbReference>
<dbReference type="EMBL" id="JANGAC010000020">
    <property type="protein sequence ID" value="MCQ4925339.1"/>
    <property type="molecule type" value="Genomic_DNA"/>
</dbReference>